<keyword evidence="1" id="KW-1133">Transmembrane helix</keyword>
<feature type="transmembrane region" description="Helical" evidence="1">
    <location>
        <begin position="40"/>
        <end position="62"/>
    </location>
</feature>
<dbReference type="Proteomes" id="UP001055115">
    <property type="component" value="Unassembled WGS sequence"/>
</dbReference>
<dbReference type="RefSeq" id="XP_049132062.1">
    <property type="nucleotide sequence ID" value="XM_049276105.1"/>
</dbReference>
<organism evidence="2 3">
    <name type="scientific">Colletotrichum spaethianum</name>
    <dbReference type="NCBI Taxonomy" id="700344"/>
    <lineage>
        <taxon>Eukaryota</taxon>
        <taxon>Fungi</taxon>
        <taxon>Dikarya</taxon>
        <taxon>Ascomycota</taxon>
        <taxon>Pezizomycotina</taxon>
        <taxon>Sordariomycetes</taxon>
        <taxon>Hypocreomycetidae</taxon>
        <taxon>Glomerellales</taxon>
        <taxon>Glomerellaceae</taxon>
        <taxon>Colletotrichum</taxon>
        <taxon>Colletotrichum spaethianum species complex</taxon>
    </lineage>
</organism>
<dbReference type="AlphaFoldDB" id="A0AA37UQZ0"/>
<keyword evidence="3" id="KW-1185">Reference proteome</keyword>
<keyword evidence="1" id="KW-0812">Transmembrane</keyword>
<proteinExistence type="predicted"/>
<dbReference type="GeneID" id="73330695"/>
<comment type="caution">
    <text evidence="2">The sequence shown here is derived from an EMBL/GenBank/DDBJ whole genome shotgun (WGS) entry which is preliminary data.</text>
</comment>
<evidence type="ECO:0000256" key="1">
    <source>
        <dbReference type="SAM" id="Phobius"/>
    </source>
</evidence>
<evidence type="ECO:0000313" key="2">
    <source>
        <dbReference type="EMBL" id="GKT49712.1"/>
    </source>
</evidence>
<name>A0AA37UQZ0_9PEZI</name>
<protein>
    <submittedName>
        <fullName evidence="2">Uncharacterized protein</fullName>
    </submittedName>
</protein>
<gene>
    <name evidence="2" type="ORF">ColSpa_09893</name>
</gene>
<feature type="transmembrane region" description="Helical" evidence="1">
    <location>
        <begin position="12"/>
        <end position="34"/>
    </location>
</feature>
<evidence type="ECO:0000313" key="3">
    <source>
        <dbReference type="Proteomes" id="UP001055115"/>
    </source>
</evidence>
<keyword evidence="1" id="KW-0472">Membrane</keyword>
<dbReference type="EMBL" id="BQXU01000031">
    <property type="protein sequence ID" value="GKT49712.1"/>
    <property type="molecule type" value="Genomic_DNA"/>
</dbReference>
<sequence>MSTPILPVYFELSWSILSTIGASNVLLGLLVVGITSFSQITVVPIISSAAGSIANGLCYYAFYDESPSLKHKAAASAFADVFWVVRMEDSSERENELTRLRSKKLACRFTAMPSSEEY</sequence>
<reference evidence="2 3" key="1">
    <citation type="submission" date="2022-03" db="EMBL/GenBank/DDBJ databases">
        <title>Genome data of Colletotrichum spp.</title>
        <authorList>
            <person name="Utami Y.D."/>
            <person name="Hiruma K."/>
        </authorList>
    </citation>
    <scope>NUCLEOTIDE SEQUENCE [LARGE SCALE GENOMIC DNA]</scope>
    <source>
        <strain evidence="2 3">MAFF 239500</strain>
    </source>
</reference>
<accession>A0AA37UQZ0</accession>